<proteinExistence type="predicted"/>
<protein>
    <recommendedName>
        <fullName evidence="5">DUF4367 domain-containing protein</fullName>
    </recommendedName>
</protein>
<keyword evidence="4" id="KW-1185">Reference proteome</keyword>
<keyword evidence="2" id="KW-0732">Signal</keyword>
<gene>
    <name evidence="3" type="ORF">JMA_14800</name>
</gene>
<feature type="region of interest" description="Disordered" evidence="1">
    <location>
        <begin position="22"/>
        <end position="115"/>
    </location>
</feature>
<feature type="compositionally biased region" description="Polar residues" evidence="1">
    <location>
        <begin position="23"/>
        <end position="35"/>
    </location>
</feature>
<dbReference type="HOGENOM" id="CLU_089884_0_0_9"/>
<evidence type="ECO:0008006" key="5">
    <source>
        <dbReference type="Google" id="ProtNLM"/>
    </source>
</evidence>
<dbReference type="KEGG" id="jeo:JMA_14800"/>
<dbReference type="BioCyc" id="JESP1508404:G14D9-10735-MONOMER"/>
<feature type="signal peptide" evidence="2">
    <location>
        <begin position="1"/>
        <end position="25"/>
    </location>
</feature>
<evidence type="ECO:0000313" key="4">
    <source>
        <dbReference type="Proteomes" id="UP000031449"/>
    </source>
</evidence>
<dbReference type="OrthoDB" id="2735367at2"/>
<feature type="chain" id="PRO_5002113323" description="DUF4367 domain-containing protein" evidence="2">
    <location>
        <begin position="26"/>
        <end position="257"/>
    </location>
</feature>
<dbReference type="STRING" id="1508404.JMA_14800"/>
<dbReference type="Proteomes" id="UP000031449">
    <property type="component" value="Chromosome"/>
</dbReference>
<accession>A0A0B5AQ68</accession>
<feature type="compositionally biased region" description="Acidic residues" evidence="1">
    <location>
        <begin position="37"/>
        <end position="102"/>
    </location>
</feature>
<sequence length="257" mass="28606">MKKFTAFILVLILAAFMAACGTESAQDETNGSQQNESTEETSEETVEESGEDTETPDEETEEPAEEPAEEADDSSSIEEEPAEESTEEGSEEDTQDGNSEEGTEMRLLEQPMTLTIGGEKTERTAFLQESEENNYSMYVAEGFTFTPEEPNVDQVFYDEDGAQYMRVYTYPKAESEASLIEEQMKGQADAIQGESAAEWTPENSASEVISGYEATLSEEQFKTYLYETDNQYVRIAIYSKADSGLEDAFLQMADTIQ</sequence>
<dbReference type="EMBL" id="CP009416">
    <property type="protein sequence ID" value="AJD90797.1"/>
    <property type="molecule type" value="Genomic_DNA"/>
</dbReference>
<organism evidence="3 4">
    <name type="scientific">Jeotgalibacillus malaysiensis</name>
    <dbReference type="NCBI Taxonomy" id="1508404"/>
    <lineage>
        <taxon>Bacteria</taxon>
        <taxon>Bacillati</taxon>
        <taxon>Bacillota</taxon>
        <taxon>Bacilli</taxon>
        <taxon>Bacillales</taxon>
        <taxon>Caryophanaceae</taxon>
        <taxon>Jeotgalibacillus</taxon>
    </lineage>
</organism>
<evidence type="ECO:0000313" key="3">
    <source>
        <dbReference type="EMBL" id="AJD90797.1"/>
    </source>
</evidence>
<evidence type="ECO:0000256" key="2">
    <source>
        <dbReference type="SAM" id="SignalP"/>
    </source>
</evidence>
<evidence type="ECO:0000256" key="1">
    <source>
        <dbReference type="SAM" id="MobiDB-lite"/>
    </source>
</evidence>
<dbReference type="AlphaFoldDB" id="A0A0B5AQ68"/>
<reference evidence="3 4" key="1">
    <citation type="submission" date="2014-08" db="EMBL/GenBank/DDBJ databases">
        <title>Complete genome of a marine bacteria Jeotgalibacillus malaysiensis.</title>
        <authorList>
            <person name="Yaakop A.S."/>
            <person name="Chan K.-G."/>
            <person name="Goh K.M."/>
        </authorList>
    </citation>
    <scope>NUCLEOTIDE SEQUENCE [LARGE SCALE GENOMIC DNA]</scope>
    <source>
        <strain evidence="3 4">D5</strain>
    </source>
</reference>
<dbReference type="PROSITE" id="PS51257">
    <property type="entry name" value="PROKAR_LIPOPROTEIN"/>
    <property type="match status" value="1"/>
</dbReference>
<name>A0A0B5AQ68_9BACL</name>